<dbReference type="AlphaFoldDB" id="A0A540V9K9"/>
<organism evidence="2 3">
    <name type="scientific">Litorilinea aerophila</name>
    <dbReference type="NCBI Taxonomy" id="1204385"/>
    <lineage>
        <taxon>Bacteria</taxon>
        <taxon>Bacillati</taxon>
        <taxon>Chloroflexota</taxon>
        <taxon>Caldilineae</taxon>
        <taxon>Caldilineales</taxon>
        <taxon>Caldilineaceae</taxon>
        <taxon>Litorilinea</taxon>
    </lineage>
</organism>
<dbReference type="Gene3D" id="3.60.15.10">
    <property type="entry name" value="Ribonuclease Z/Hydroxyacylglutathione hydrolase-like"/>
    <property type="match status" value="1"/>
</dbReference>
<sequence length="295" mass="33190">MPQGGNAMAQLALEFLGTGGAFRTPRPGCQCALCQGAREHGIPWERTGPSLFVHGPDVLIDTPEESCLQVDRSRIRHIAAGFYSHWHPDHTAGRRMYETRNWDALRWPPQNTCTPIYLPPQVAADFETYLGLAENFRYLESRGLVKVHPFDGPLTLGGWQVTAFPLAESYVYAFLFQELDGHRRVLIAMDELLGWTPPPALAGVELAVLPAGVFEFHPLTGRRLIPADHPVLQTEATFRQTLAMVEQLRPQRLIFAHLEEPFGLTPPELERLAEDLGRQRGWDVTFAYDTLMVEL</sequence>
<gene>
    <name evidence="2" type="ORF">FKZ61_21195</name>
</gene>
<dbReference type="PANTHER" id="PTHR42663:SF6">
    <property type="entry name" value="HYDROLASE C777.06C-RELATED"/>
    <property type="match status" value="1"/>
</dbReference>
<keyword evidence="3" id="KW-1185">Reference proteome</keyword>
<comment type="caution">
    <text evidence="2">The sequence shown here is derived from an EMBL/GenBank/DDBJ whole genome shotgun (WGS) entry which is preliminary data.</text>
</comment>
<dbReference type="OrthoDB" id="9800940at2"/>
<proteinExistence type="predicted"/>
<dbReference type="InterPro" id="IPR001279">
    <property type="entry name" value="Metallo-B-lactamas"/>
</dbReference>
<feature type="domain" description="Metallo-beta-lactamase" evidence="1">
    <location>
        <begin position="69"/>
        <end position="257"/>
    </location>
</feature>
<reference evidence="2 3" key="1">
    <citation type="submission" date="2019-06" db="EMBL/GenBank/DDBJ databases">
        <title>Genome sequence of Litorilinea aerophila BAA-2444.</title>
        <authorList>
            <person name="Maclea K.S."/>
            <person name="Maurais E.G."/>
            <person name="Iannazzi L.C."/>
        </authorList>
    </citation>
    <scope>NUCLEOTIDE SEQUENCE [LARGE SCALE GENOMIC DNA]</scope>
    <source>
        <strain evidence="2 3">ATCC BAA-2444</strain>
    </source>
</reference>
<evidence type="ECO:0000259" key="1">
    <source>
        <dbReference type="Pfam" id="PF12706"/>
    </source>
</evidence>
<accession>A0A540V9K9</accession>
<dbReference type="EMBL" id="VIGC01000039">
    <property type="protein sequence ID" value="TQE93467.1"/>
    <property type="molecule type" value="Genomic_DNA"/>
</dbReference>
<dbReference type="Pfam" id="PF12706">
    <property type="entry name" value="Lactamase_B_2"/>
    <property type="match status" value="1"/>
</dbReference>
<dbReference type="Proteomes" id="UP000317371">
    <property type="component" value="Unassembled WGS sequence"/>
</dbReference>
<evidence type="ECO:0000313" key="3">
    <source>
        <dbReference type="Proteomes" id="UP000317371"/>
    </source>
</evidence>
<evidence type="ECO:0000313" key="2">
    <source>
        <dbReference type="EMBL" id="TQE93467.1"/>
    </source>
</evidence>
<dbReference type="InterPro" id="IPR036866">
    <property type="entry name" value="RibonucZ/Hydroxyglut_hydro"/>
</dbReference>
<dbReference type="SUPFAM" id="SSF56281">
    <property type="entry name" value="Metallo-hydrolase/oxidoreductase"/>
    <property type="match status" value="1"/>
</dbReference>
<dbReference type="PANTHER" id="PTHR42663">
    <property type="entry name" value="HYDROLASE C777.06C-RELATED-RELATED"/>
    <property type="match status" value="1"/>
</dbReference>
<name>A0A540V9K9_9CHLR</name>
<protein>
    <recommendedName>
        <fullName evidence="1">Metallo-beta-lactamase domain-containing protein</fullName>
    </recommendedName>
</protein>
<dbReference type="InParanoid" id="A0A540V9K9"/>